<evidence type="ECO:0008006" key="9">
    <source>
        <dbReference type="Google" id="ProtNLM"/>
    </source>
</evidence>
<evidence type="ECO:0000256" key="2">
    <source>
        <dbReference type="ARBA" id="ARBA00009694"/>
    </source>
</evidence>
<evidence type="ECO:0000256" key="3">
    <source>
        <dbReference type="ARBA" id="ARBA00022692"/>
    </source>
</evidence>
<protein>
    <recommendedName>
        <fullName evidence="9">DUF423 domain-containing protein</fullName>
    </recommendedName>
</protein>
<feature type="transmembrane region" description="Helical" evidence="6">
    <location>
        <begin position="55"/>
        <end position="72"/>
    </location>
</feature>
<feature type="transmembrane region" description="Helical" evidence="6">
    <location>
        <begin position="109"/>
        <end position="133"/>
    </location>
</feature>
<feature type="transmembrane region" description="Helical" evidence="6">
    <location>
        <begin position="84"/>
        <end position="103"/>
    </location>
</feature>
<dbReference type="InterPro" id="IPR006696">
    <property type="entry name" value="DUF423"/>
</dbReference>
<keyword evidence="5 6" id="KW-0472">Membrane</keyword>
<accession>A0A7Z1B509</accession>
<keyword evidence="3 6" id="KW-0812">Transmembrane</keyword>
<evidence type="ECO:0000256" key="5">
    <source>
        <dbReference type="ARBA" id="ARBA00023136"/>
    </source>
</evidence>
<keyword evidence="4 6" id="KW-1133">Transmembrane helix</keyword>
<dbReference type="AlphaFoldDB" id="A0A7Z1B509"/>
<gene>
    <name evidence="7" type="ORF">B4121_1530</name>
</gene>
<proteinExistence type="inferred from homology"/>
<dbReference type="GO" id="GO:0005886">
    <property type="term" value="C:plasma membrane"/>
    <property type="evidence" value="ECO:0007669"/>
    <property type="project" value="TreeGrafter"/>
</dbReference>
<dbReference type="PANTHER" id="PTHR43461">
    <property type="entry name" value="TRANSMEMBRANE PROTEIN 256"/>
    <property type="match status" value="1"/>
</dbReference>
<sequence>MRYDDKRKAGDLIVKLFLILGAVNAMLAVALGAFGAHGLEGKIPEKYLQIWQTGVQYHMYHALGLIAVALIASKLTDAGSVTAAGWLMFAGIVLFSGSLYVLSLTQISVLGAITPLGGVAFIAAWIIVVVSAVKYL</sequence>
<dbReference type="Pfam" id="PF04241">
    <property type="entry name" value="DUF423"/>
    <property type="match status" value="1"/>
</dbReference>
<name>A0A7Z1B509_9BACI</name>
<reference evidence="7 8" key="1">
    <citation type="journal article" date="2016" name="Front. Microbiol.">
        <title>High-Level Heat Resistance of Spores of Bacillus amyloliquefaciens and Bacillus licheniformis Results from the Presence of a spoVA Operon in a Tn1546 Transposon.</title>
        <authorList>
            <person name="Berendsen E.M."/>
            <person name="Koning R.A."/>
            <person name="Boekhorst J."/>
            <person name="de Jong A."/>
            <person name="Kuipers O.P."/>
            <person name="Wells-Bennik M.H."/>
        </authorList>
    </citation>
    <scope>NUCLEOTIDE SEQUENCE [LARGE SCALE GENOMIC DNA]</scope>
    <source>
        <strain evidence="7 8">B4121</strain>
    </source>
</reference>
<comment type="caution">
    <text evidence="7">The sequence shown here is derived from an EMBL/GenBank/DDBJ whole genome shotgun (WGS) entry which is preliminary data.</text>
</comment>
<evidence type="ECO:0000313" key="8">
    <source>
        <dbReference type="Proteomes" id="UP000185604"/>
    </source>
</evidence>
<evidence type="ECO:0000256" key="1">
    <source>
        <dbReference type="ARBA" id="ARBA00004141"/>
    </source>
</evidence>
<organism evidence="7 8">
    <name type="scientific">Bacillus paralicheniformis</name>
    <dbReference type="NCBI Taxonomy" id="1648923"/>
    <lineage>
        <taxon>Bacteria</taxon>
        <taxon>Bacillati</taxon>
        <taxon>Bacillota</taxon>
        <taxon>Bacilli</taxon>
        <taxon>Bacillales</taxon>
        <taxon>Bacillaceae</taxon>
        <taxon>Bacillus</taxon>
    </lineage>
</organism>
<comment type="subcellular location">
    <subcellularLocation>
        <location evidence="1">Membrane</location>
        <topology evidence="1">Multi-pass membrane protein</topology>
    </subcellularLocation>
</comment>
<dbReference type="EMBL" id="LKPO01000008">
    <property type="protein sequence ID" value="OLF95968.1"/>
    <property type="molecule type" value="Genomic_DNA"/>
</dbReference>
<evidence type="ECO:0000256" key="4">
    <source>
        <dbReference type="ARBA" id="ARBA00022989"/>
    </source>
</evidence>
<evidence type="ECO:0000256" key="6">
    <source>
        <dbReference type="SAM" id="Phobius"/>
    </source>
</evidence>
<comment type="similarity">
    <text evidence="2">Belongs to the UPF0382 family.</text>
</comment>
<dbReference type="Proteomes" id="UP000185604">
    <property type="component" value="Unassembled WGS sequence"/>
</dbReference>
<feature type="transmembrane region" description="Helical" evidence="6">
    <location>
        <begin position="12"/>
        <end position="35"/>
    </location>
</feature>
<dbReference type="PANTHER" id="PTHR43461:SF1">
    <property type="entry name" value="TRANSMEMBRANE PROTEIN 256"/>
    <property type="match status" value="1"/>
</dbReference>
<evidence type="ECO:0000313" key="7">
    <source>
        <dbReference type="EMBL" id="OLF95968.1"/>
    </source>
</evidence>